<evidence type="ECO:0000256" key="1">
    <source>
        <dbReference type="ARBA" id="ARBA00001933"/>
    </source>
</evidence>
<organism evidence="7">
    <name type="scientific">Burkholderia orbicola (strain AU 1054)</name>
    <dbReference type="NCBI Taxonomy" id="331271"/>
    <lineage>
        <taxon>Bacteria</taxon>
        <taxon>Pseudomonadati</taxon>
        <taxon>Pseudomonadota</taxon>
        <taxon>Betaproteobacteria</taxon>
        <taxon>Burkholderiales</taxon>
        <taxon>Burkholderiaceae</taxon>
        <taxon>Burkholderia</taxon>
        <taxon>Burkholderia cepacia complex</taxon>
        <taxon>Burkholderia orbicola</taxon>
    </lineage>
</organism>
<comment type="similarity">
    <text evidence="5">Belongs to the class-II pyridoxal-phosphate-dependent aminotransferase family. MalY/PatB cystathionine beta-lyase subfamily.</text>
</comment>
<dbReference type="InterPro" id="IPR004839">
    <property type="entry name" value="Aminotransferase_I/II_large"/>
</dbReference>
<dbReference type="InterPro" id="IPR015422">
    <property type="entry name" value="PyrdxlP-dep_Trfase_small"/>
</dbReference>
<dbReference type="EMBL" id="CP000379">
    <property type="protein sequence ID" value="ABF79776.1"/>
    <property type="molecule type" value="Genomic_DNA"/>
</dbReference>
<dbReference type="InterPro" id="IPR015424">
    <property type="entry name" value="PyrdxlP-dep_Trfase"/>
</dbReference>
<dbReference type="HOGENOM" id="CLU_017584_15_0_4"/>
<dbReference type="Gene3D" id="3.40.640.10">
    <property type="entry name" value="Type I PLP-dependent aspartate aminotransferase-like (Major domain)"/>
    <property type="match status" value="1"/>
</dbReference>
<keyword evidence="4" id="KW-0456">Lyase</keyword>
<gene>
    <name evidence="7" type="ordered locus">Bcen_4900</name>
</gene>
<accession>A0A0H2XYM1</accession>
<dbReference type="PANTHER" id="PTHR43525">
    <property type="entry name" value="PROTEIN MALY"/>
    <property type="match status" value="1"/>
</dbReference>
<keyword evidence="7" id="KW-0808">Transferase</keyword>
<dbReference type="InterPro" id="IPR015421">
    <property type="entry name" value="PyrdxlP-dep_Trfase_major"/>
</dbReference>
<feature type="domain" description="Aminotransferase class I/classII large" evidence="6">
    <location>
        <begin position="54"/>
        <end position="393"/>
    </location>
</feature>
<dbReference type="Gene3D" id="3.90.1150.10">
    <property type="entry name" value="Aspartate Aminotransferase, domain 1"/>
    <property type="match status" value="1"/>
</dbReference>
<dbReference type="PANTHER" id="PTHR43525:SF1">
    <property type="entry name" value="PROTEIN MALY"/>
    <property type="match status" value="1"/>
</dbReference>
<reference evidence="7" key="1">
    <citation type="submission" date="2006-05" db="EMBL/GenBank/DDBJ databases">
        <title>Complete sequence of chromosome 2 of Burkholderia cenocepacia AU 1054.</title>
        <authorList>
            <consortium name="US DOE Joint Genome Institute"/>
            <person name="Copeland A."/>
            <person name="Lucas S."/>
            <person name="Lapidus A."/>
            <person name="Barry K."/>
            <person name="Detter J.C."/>
            <person name="Glavina del Rio T."/>
            <person name="Hammon N."/>
            <person name="Israni S."/>
            <person name="Dalin E."/>
            <person name="Tice H."/>
            <person name="Pitluck S."/>
            <person name="Chain P."/>
            <person name="Malfatti S."/>
            <person name="Shin M."/>
            <person name="Vergez L."/>
            <person name="Schmutz J."/>
            <person name="Larimer F."/>
            <person name="Land M."/>
            <person name="Hauser L."/>
            <person name="Kyrpides N."/>
            <person name="Lykidis A."/>
            <person name="LiPuma J.J."/>
            <person name="Konstantinidis K."/>
            <person name="Tiedje J.M."/>
            <person name="Richardson P."/>
        </authorList>
    </citation>
    <scope>NUCLEOTIDE SEQUENCE [LARGE SCALE GENOMIC DNA]</scope>
    <source>
        <strain evidence="7">AU 1054</strain>
    </source>
</reference>
<evidence type="ECO:0000256" key="2">
    <source>
        <dbReference type="ARBA" id="ARBA00012224"/>
    </source>
</evidence>
<protein>
    <recommendedName>
        <fullName evidence="2">cysteine-S-conjugate beta-lyase</fullName>
        <ecNumber evidence="2">4.4.1.13</ecNumber>
    </recommendedName>
</protein>
<keyword evidence="3" id="KW-0663">Pyridoxal phosphate</keyword>
<evidence type="ECO:0000313" key="7">
    <source>
        <dbReference type="EMBL" id="ABF79776.1"/>
    </source>
</evidence>
<evidence type="ECO:0000256" key="4">
    <source>
        <dbReference type="ARBA" id="ARBA00023239"/>
    </source>
</evidence>
<dbReference type="SUPFAM" id="SSF53383">
    <property type="entry name" value="PLP-dependent transferases"/>
    <property type="match status" value="1"/>
</dbReference>
<dbReference type="EC" id="4.4.1.13" evidence="2"/>
<keyword evidence="7" id="KW-0032">Aminotransferase</keyword>
<dbReference type="InterPro" id="IPR051798">
    <property type="entry name" value="Class-II_PLP-Dep_Aminotrans"/>
</dbReference>
<proteinExistence type="inferred from homology"/>
<evidence type="ECO:0000256" key="3">
    <source>
        <dbReference type="ARBA" id="ARBA00022898"/>
    </source>
</evidence>
<dbReference type="AlphaFoldDB" id="A0A0H2XYM1"/>
<dbReference type="GO" id="GO:0030170">
    <property type="term" value="F:pyridoxal phosphate binding"/>
    <property type="evidence" value="ECO:0007669"/>
    <property type="project" value="InterPro"/>
</dbReference>
<comment type="cofactor">
    <cofactor evidence="1">
        <name>pyridoxal 5'-phosphate</name>
        <dbReference type="ChEBI" id="CHEBI:597326"/>
    </cofactor>
</comment>
<dbReference type="Pfam" id="PF00155">
    <property type="entry name" value="Aminotran_1_2"/>
    <property type="match status" value="1"/>
</dbReference>
<name>A0A0H2XYM1_BURO1</name>
<evidence type="ECO:0000259" key="6">
    <source>
        <dbReference type="Pfam" id="PF00155"/>
    </source>
</evidence>
<dbReference type="CDD" id="cd00609">
    <property type="entry name" value="AAT_like"/>
    <property type="match status" value="1"/>
</dbReference>
<evidence type="ECO:0000256" key="5">
    <source>
        <dbReference type="ARBA" id="ARBA00037974"/>
    </source>
</evidence>
<dbReference type="GO" id="GO:0047804">
    <property type="term" value="F:cysteine-S-conjugate beta-lyase activity"/>
    <property type="evidence" value="ECO:0007669"/>
    <property type="project" value="UniProtKB-EC"/>
</dbReference>
<sequence>MGYNFDRSISRRNTNAMAEEGFANYLFGADAPALALEMPREELISMWVADMQFAAPDAAIDAITERLKHPIFGYTADLDEQLYQAFHSWCAQRYSWHFAREEMQVSLGVIPALFALVEYVCRPGDKVLSLTPAYGYFKHAALQRDREFVTSRMLASDDGKYSIDFEDFEAKVSDPAVKLFFLCHPHNPTGRIWTSDELRRMGELCIANGVKIVSDEIHCDLLRTGNAHTPLAKLFPGSPDIITCMAVSKTFNLAGMMIATVIIPDPELRSEWKRRHYPFVNPLSLAAAIGAYRDGAPWLDALRLYLDENFALTQHFLSDHLPKAKFRVPEATYLAWIDLRTYFDDSVNLTRFFLEKSGVVLEGGEMFVENGDRRVRLNLACPRAQLRLSLERIRDAIVKQYH</sequence>
<dbReference type="InterPro" id="IPR027619">
    <property type="entry name" value="C-S_lyase_PatB-like"/>
</dbReference>
<dbReference type="NCBIfam" id="TIGR04350">
    <property type="entry name" value="C_S_lyase_PatB"/>
    <property type="match status" value="1"/>
</dbReference>
<dbReference type="GO" id="GO:0008483">
    <property type="term" value="F:transaminase activity"/>
    <property type="evidence" value="ECO:0007669"/>
    <property type="project" value="UniProtKB-KW"/>
</dbReference>